<dbReference type="PROSITE" id="PS01350">
    <property type="entry name" value="ISPF"/>
    <property type="match status" value="1"/>
</dbReference>
<keyword evidence="8 9" id="KW-0456">Lyase</keyword>
<feature type="binding site" evidence="9">
    <location>
        <begin position="40"/>
        <end position="41"/>
    </location>
    <ligand>
        <name>4-CDP-2-C-methyl-D-erythritol 2-phosphate</name>
        <dbReference type="ChEBI" id="CHEBI:57919"/>
    </ligand>
</feature>
<keyword evidence="6 9" id="KW-0479">Metal-binding</keyword>
<protein>
    <recommendedName>
        <fullName evidence="5 9">2-C-methyl-D-erythritol 2,4-cyclodiphosphate synthase</fullName>
        <shortName evidence="9">MECDP-synthase</shortName>
        <shortName evidence="9">MECPP-synthase</shortName>
        <shortName evidence="9">MECPS</shortName>
        <ecNumber evidence="5 9">4.6.1.12</ecNumber>
    </recommendedName>
</protein>
<feature type="binding site" evidence="9">
    <location>
        <begin position="138"/>
        <end position="141"/>
    </location>
    <ligand>
        <name>4-CDP-2-C-methyl-D-erythritol 2-phosphate</name>
        <dbReference type="ChEBI" id="CHEBI:57919"/>
    </ligand>
</feature>
<dbReference type="RefSeq" id="WP_185895583.1">
    <property type="nucleotide sequence ID" value="NZ_CP060028.1"/>
</dbReference>
<evidence type="ECO:0000256" key="10">
    <source>
        <dbReference type="RuleBase" id="RU004395"/>
    </source>
</evidence>
<gene>
    <name evidence="9 12" type="primary">ispF</name>
    <name evidence="12" type="ORF">H4W19_00555</name>
</gene>
<dbReference type="NCBIfam" id="TIGR00151">
    <property type="entry name" value="ispF"/>
    <property type="match status" value="1"/>
</dbReference>
<feature type="binding site" evidence="9">
    <location>
        <position position="14"/>
    </location>
    <ligand>
        <name>a divalent metal cation</name>
        <dbReference type="ChEBI" id="CHEBI:60240"/>
    </ligand>
</feature>
<feature type="binding site" evidence="9">
    <location>
        <position position="16"/>
    </location>
    <ligand>
        <name>a divalent metal cation</name>
        <dbReference type="ChEBI" id="CHEBI:60240"/>
    </ligand>
</feature>
<comment type="function">
    <text evidence="9">Involved in the biosynthesis of isopentenyl diphosphate (IPP) and dimethylallyl diphosphate (DMAPP), two major building blocks of isoprenoid compounds. Catalyzes the conversion of 4-diphosphocytidyl-2-C-methyl-D-erythritol 2-phosphate (CDP-ME2P) to 2-C-methyl-D-erythritol 2,4-cyclodiphosphate (ME-CPP) with a corresponding release of cytidine 5-monophosphate (CMP).</text>
</comment>
<evidence type="ECO:0000256" key="6">
    <source>
        <dbReference type="ARBA" id="ARBA00022723"/>
    </source>
</evidence>
<evidence type="ECO:0000256" key="5">
    <source>
        <dbReference type="ARBA" id="ARBA00012579"/>
    </source>
</evidence>
<evidence type="ECO:0000259" key="11">
    <source>
        <dbReference type="Pfam" id="PF02542"/>
    </source>
</evidence>
<accession>A0ABX6RAP7</accession>
<organism evidence="12 13">
    <name type="scientific">Pseudoxanthomonas mexicana</name>
    <dbReference type="NCBI Taxonomy" id="128785"/>
    <lineage>
        <taxon>Bacteria</taxon>
        <taxon>Pseudomonadati</taxon>
        <taxon>Pseudomonadota</taxon>
        <taxon>Gammaproteobacteria</taxon>
        <taxon>Lysobacterales</taxon>
        <taxon>Lysobacteraceae</taxon>
        <taxon>Pseudoxanthomonas</taxon>
    </lineage>
</organism>
<proteinExistence type="inferred from homology"/>
<evidence type="ECO:0000256" key="4">
    <source>
        <dbReference type="ARBA" id="ARBA00011233"/>
    </source>
</evidence>
<dbReference type="SUPFAM" id="SSF69765">
    <property type="entry name" value="IpsF-like"/>
    <property type="match status" value="1"/>
</dbReference>
<comment type="catalytic activity">
    <reaction evidence="1 9 10">
        <text>4-CDP-2-C-methyl-D-erythritol 2-phosphate = 2-C-methyl-D-erythritol 2,4-cyclic diphosphate + CMP</text>
        <dbReference type="Rhea" id="RHEA:23864"/>
        <dbReference type="ChEBI" id="CHEBI:57919"/>
        <dbReference type="ChEBI" id="CHEBI:58483"/>
        <dbReference type="ChEBI" id="CHEBI:60377"/>
        <dbReference type="EC" id="4.6.1.12"/>
    </reaction>
</comment>
<feature type="binding site" evidence="9">
    <location>
        <position position="145"/>
    </location>
    <ligand>
        <name>4-CDP-2-C-methyl-D-erythritol 2-phosphate</name>
        <dbReference type="ChEBI" id="CHEBI:57919"/>
    </ligand>
</feature>
<comment type="subunit">
    <text evidence="4 9">Homotrimer.</text>
</comment>
<dbReference type="Pfam" id="PF02542">
    <property type="entry name" value="YgbB"/>
    <property type="match status" value="1"/>
</dbReference>
<dbReference type="EC" id="4.6.1.12" evidence="5 9"/>
<feature type="binding site" evidence="9">
    <location>
        <position position="48"/>
    </location>
    <ligand>
        <name>a divalent metal cation</name>
        <dbReference type="ChEBI" id="CHEBI:60240"/>
    </ligand>
</feature>
<dbReference type="Gene3D" id="3.30.1330.50">
    <property type="entry name" value="2-C-methyl-D-erythritol 2,4-cyclodiphosphate synthase"/>
    <property type="match status" value="1"/>
</dbReference>
<feature type="domain" description="2-C-methyl-D-erythritol 2,4-cyclodiphosphate synthase" evidence="11">
    <location>
        <begin position="7"/>
        <end position="160"/>
    </location>
</feature>
<feature type="binding site" evidence="9">
    <location>
        <begin position="62"/>
        <end position="64"/>
    </location>
    <ligand>
        <name>4-CDP-2-C-methyl-D-erythritol 2-phosphate</name>
        <dbReference type="ChEBI" id="CHEBI:57919"/>
    </ligand>
</feature>
<evidence type="ECO:0000313" key="12">
    <source>
        <dbReference type="EMBL" id="QND80343.1"/>
    </source>
</evidence>
<comment type="cofactor">
    <cofactor evidence="9">
        <name>a divalent metal cation</name>
        <dbReference type="ChEBI" id="CHEBI:60240"/>
    </cofactor>
    <text evidence="9">Binds 1 divalent metal cation per subunit.</text>
</comment>
<evidence type="ECO:0000313" key="13">
    <source>
        <dbReference type="Proteomes" id="UP000515506"/>
    </source>
</evidence>
<dbReference type="GO" id="GO:0008685">
    <property type="term" value="F:2-C-methyl-D-erythritol 2,4-cyclodiphosphate synthase activity"/>
    <property type="evidence" value="ECO:0007669"/>
    <property type="project" value="UniProtKB-EC"/>
</dbReference>
<dbReference type="PANTHER" id="PTHR43181">
    <property type="entry name" value="2-C-METHYL-D-ERYTHRITOL 2,4-CYCLODIPHOSPHATE SYNTHASE, CHLOROPLASTIC"/>
    <property type="match status" value="1"/>
</dbReference>
<feature type="binding site" evidence="9">
    <location>
        <begin position="14"/>
        <end position="16"/>
    </location>
    <ligand>
        <name>4-CDP-2-C-methyl-D-erythritol 2-phosphate</name>
        <dbReference type="ChEBI" id="CHEBI:57919"/>
    </ligand>
</feature>
<evidence type="ECO:0000256" key="9">
    <source>
        <dbReference type="HAMAP-Rule" id="MF_00107"/>
    </source>
</evidence>
<dbReference type="Proteomes" id="UP000515506">
    <property type="component" value="Chromosome"/>
</dbReference>
<evidence type="ECO:0000256" key="2">
    <source>
        <dbReference type="ARBA" id="ARBA00004709"/>
    </source>
</evidence>
<reference evidence="12 13" key="1">
    <citation type="submission" date="2020-08" db="EMBL/GenBank/DDBJ databases">
        <title>Streptomycin resistant and MDR strain, P. mexicana.</title>
        <authorList>
            <person name="Ganesh-kumar S."/>
            <person name="Zhe T."/>
            <person name="Yu Z."/>
            <person name="Min Y."/>
        </authorList>
    </citation>
    <scope>NUCLEOTIDE SEQUENCE [LARGE SCALE GENOMIC DNA]</scope>
    <source>
        <strain evidence="12 13">GTZY</strain>
    </source>
</reference>
<keyword evidence="13" id="KW-1185">Reference proteome</keyword>
<feature type="binding site" evidence="9">
    <location>
        <position position="148"/>
    </location>
    <ligand>
        <name>4-CDP-2-C-methyl-D-erythritol 2-phosphate</name>
        <dbReference type="ChEBI" id="CHEBI:57919"/>
    </ligand>
</feature>
<dbReference type="InterPro" id="IPR036571">
    <property type="entry name" value="MECDP_synthase_sf"/>
</dbReference>
<dbReference type="InterPro" id="IPR020555">
    <property type="entry name" value="MECDP_synthase_CS"/>
</dbReference>
<dbReference type="PANTHER" id="PTHR43181:SF1">
    <property type="entry name" value="2-C-METHYL-D-ERYTHRITOL 2,4-CYCLODIPHOSPHATE SYNTHASE, CHLOROPLASTIC"/>
    <property type="match status" value="1"/>
</dbReference>
<evidence type="ECO:0000256" key="3">
    <source>
        <dbReference type="ARBA" id="ARBA00008480"/>
    </source>
</evidence>
<dbReference type="InterPro" id="IPR003526">
    <property type="entry name" value="MECDP_synthase"/>
</dbReference>
<comment type="caution">
    <text evidence="9">Lacks conserved residue(s) required for the propagation of feature annotation.</text>
</comment>
<comment type="similarity">
    <text evidence="3 9 10">Belongs to the IspF family.</text>
</comment>
<dbReference type="EMBL" id="CP060028">
    <property type="protein sequence ID" value="QND80343.1"/>
    <property type="molecule type" value="Genomic_DNA"/>
</dbReference>
<dbReference type="CDD" id="cd00554">
    <property type="entry name" value="MECDP_synthase"/>
    <property type="match status" value="1"/>
</dbReference>
<evidence type="ECO:0000256" key="8">
    <source>
        <dbReference type="ARBA" id="ARBA00023239"/>
    </source>
</evidence>
<feature type="site" description="Transition state stabilizer" evidence="9">
    <location>
        <position position="139"/>
    </location>
</feature>
<name>A0ABX6RAP7_PSEMX</name>
<sequence>MPDTLNIRIGQGFDVHAFGDGDHVMLGGVRVPHARGVQAHSDGDVVLHALCDAMLGALALGDIGKHFPPSDDRWKGADSRAFVRHCDALLRERGWRVGNADVTVICERPKVGPHADAMRACVAEDLGIEVGAVSIKATTSEKLGFTGRGEGIAAQAVVLLVKA</sequence>
<comment type="pathway">
    <text evidence="2 9">Isoprenoid biosynthesis; isopentenyl diphosphate biosynthesis via DXP pathway; isopentenyl diphosphate from 1-deoxy-D-xylulose 5-phosphate: step 4/6.</text>
</comment>
<evidence type="ECO:0000256" key="7">
    <source>
        <dbReference type="ARBA" id="ARBA00023229"/>
    </source>
</evidence>
<feature type="site" description="Transition state stabilizer" evidence="9">
    <location>
        <position position="40"/>
    </location>
</feature>
<dbReference type="HAMAP" id="MF_00107">
    <property type="entry name" value="IspF"/>
    <property type="match status" value="1"/>
</dbReference>
<evidence type="ECO:0000256" key="1">
    <source>
        <dbReference type="ARBA" id="ARBA00000200"/>
    </source>
</evidence>
<keyword evidence="7 9" id="KW-0414">Isoprene biosynthesis</keyword>